<dbReference type="EMBL" id="FNSC01000001">
    <property type="protein sequence ID" value="SED35079.1"/>
    <property type="molecule type" value="Genomic_DNA"/>
</dbReference>
<keyword evidence="2" id="KW-1185">Reference proteome</keyword>
<dbReference type="STRING" id="53406.SAMN05421553_2503"/>
<dbReference type="OrthoDB" id="8080957at2"/>
<gene>
    <name evidence="1" type="ORF">SAMN05421553_2503</name>
</gene>
<dbReference type="AlphaFoldDB" id="A0A1H4ZY85"/>
<accession>A0A1H4ZY85</accession>
<proteinExistence type="predicted"/>
<name>A0A1H4ZY85_PSEAG</name>
<evidence type="ECO:0000313" key="1">
    <source>
        <dbReference type="EMBL" id="SED35079.1"/>
    </source>
</evidence>
<sequence length="203" mass="22274">MATGRKPADLQMLGGKSNRQRIWEALRERRDGASVYSLARAAKVEDDTVLTFLRCLIAGGYVLKNGKTYAAATYTLQKDVGAEAPKLNRDGTLNTQGQGVEAMWRGLRILREVDARDLVQSTAACGEAVSLSTARSYLQWLHKAEYLVMVVVGKPGTPATMARYRLAHGADTGPRPPMIPRVGQVFDPNLGEVIYRQPVEVDE</sequence>
<dbReference type="RefSeq" id="WP_090381126.1">
    <property type="nucleotide sequence ID" value="NZ_CP156749.1"/>
</dbReference>
<evidence type="ECO:0000313" key="2">
    <source>
        <dbReference type="Proteomes" id="UP000242849"/>
    </source>
</evidence>
<protein>
    <submittedName>
        <fullName evidence="1">Uncharacterized protein</fullName>
    </submittedName>
</protein>
<dbReference type="Proteomes" id="UP000242849">
    <property type="component" value="Unassembled WGS sequence"/>
</dbReference>
<organism evidence="1 2">
    <name type="scientific">Pseudomonas anguilliseptica</name>
    <dbReference type="NCBI Taxonomy" id="53406"/>
    <lineage>
        <taxon>Bacteria</taxon>
        <taxon>Pseudomonadati</taxon>
        <taxon>Pseudomonadota</taxon>
        <taxon>Gammaproteobacteria</taxon>
        <taxon>Pseudomonadales</taxon>
        <taxon>Pseudomonadaceae</taxon>
        <taxon>Pseudomonas</taxon>
    </lineage>
</organism>
<reference evidence="2" key="1">
    <citation type="submission" date="2016-10" db="EMBL/GenBank/DDBJ databases">
        <authorList>
            <person name="Varghese N."/>
            <person name="Submissions S."/>
        </authorList>
    </citation>
    <scope>NUCLEOTIDE SEQUENCE [LARGE SCALE GENOMIC DNA]</scope>
    <source>
        <strain evidence="2">DSM 12111</strain>
    </source>
</reference>